<dbReference type="PANTHER" id="PTHR36983:SF2">
    <property type="entry name" value="DNAJ HOMOLOG SUBFAMILY C MEMBER 13"/>
    <property type="match status" value="1"/>
</dbReference>
<dbReference type="InterPro" id="IPR045802">
    <property type="entry name" value="GRV2/DNAJC13_N"/>
</dbReference>
<feature type="domain" description="J" evidence="2">
    <location>
        <begin position="1817"/>
        <end position="1880"/>
    </location>
</feature>
<feature type="compositionally biased region" description="Basic and acidic residues" evidence="1">
    <location>
        <begin position="1485"/>
        <end position="1502"/>
    </location>
</feature>
<accession>A0ABQ5RNH1</accession>
<dbReference type="InterPro" id="IPR011989">
    <property type="entry name" value="ARM-like"/>
</dbReference>
<sequence length="3068" mass="316923">MDLLNWHASPQQKPANCLARYVVTKHSWRGKYRRLMCITPDAIVTQNPESGMAITNTYAFSGDSDVESISIGTGNDAEGEFTINARQDKKSKFKPIKFTCSHRSRLLTDLFHSVAAAHLRGRCGVAQRLIGSPDHSPGYEWSGGQWRPTTLRVTGYGLELVDMEGTPTWRLDYCMMSSVAFAPLVPEPLPTADGIAGGSGLSTTSSYGLAPTPEGPFAVFSRCSRAPRLLACRQRDGVLHYMAATAQQRLGLHIIADNTSGSCPSALLEAVARSERQAFGGAGEAPVAEWEVARLCPRYDAQPPLAALREPGMQARCRPAECLDPTAQQAAAATAAAAVSYSPGAHTVPRRLAVTRSWLLERDATTYDVEERRPLGSVSALLRFAEEPGLLGVEWADGAAPSLYMAGAARDGVLAALLDMAQCASGRPVPVLPGFTPTGDPIVGSAAAALSCHGAIVTRDVETERWCMEQLVARARAAWPHLSNSGRMFYSADIEFSSISPAPSTLAAATLPTSPRHQQQLAKVDAAGAGHGRGHAAAPQMPLQPQTGIVLSGQLSSATASDSARTAAAVHLATQTMLDVVYDFNASIPYAGISAGTKVDEQALACVLALLHPELVPGPVPLSHLTADEAKQSIAALQALQRLVSSHTLAEMFLGLPTAVGRVMAAYACGHDGVAAEAARLLTRLWAPAAARVGAAPWSGLRAAPSLASLLADPDDPLSGCDPEDLSLARSAKALCFGPSIITSRCKALMWPLRGGCSTDSSGSSSASAAPAAAGSNPNGVVRIGRPPSLAALGASAAGGGVGGMAGALLVACALEAVGAVVVEPGCRSTDNRPLTILLQEAAELGPPLFALCHHPAPRVTQGAALLMRAVAESGAASAAPMRQAALRHGAVLHHLHAALFAAPITTAAAAAGGGSSAAAGEDGGTASGRQQLGRALVASWCDEYAPALALLRRIFPPGLVRYLNAPRTSGGSGSGSKPVALLAGATTAAVGAAAAAVPLAASYPSAAGAAEASTAPHQQLQRSSASGMSDGAAAHTSAPAPASGSNSILVSPSSPRSGALASSTATGIAPPSSRTGAATSSSWGFKGNWEAFWEAATRDHCHAGLIWHAGCRQELREVLEREEAGLRARRQQLGGGGSGRLQLGWNYEEFGVTYPSLAKHVAVGGIYVRLLLEGADTAAVEKVPQPRELFNSLHHAFLCAADPVTQGFQNAAAATAVATAAAAVSAGTSTAIVGGVTDASTAVAAAAAVADAAVTADQELSARAMAAVYHVHAGTIGPTDGLRHLVHVLDYTFCRKLRHALLELVVALLSPRCLTAASGTAGGAAGAVTSPAARAARVNSYAFMEAGGLELLTDMVAYAHTGGAAVEGGGGAAAASSATGGGAAGGAWGVTASTAAQRQQQVGAQSGLMLTSVGHEDMPKEWYFYPCGVILPAAAAPTVSPSPGAAATDDLLGEELSTPTAASASVTGAPGSGSGSGSGSDTLLGRKLDETGRAGPYTRDEVRQLVSRGSVDMATLCWATGMQRPEPLGSIRELRWMLARGPGRFSPYAAAELALQLLQRLVELQPAVDEEEGLVLQPLPRAYRVLAGPRCLPHLCQAILTFHPPIVSAICGLLDTLLTPHPDALARLHLTGVFYFVLAYPGSDLMAPARLLHRTHLMQDFAGLTGGAAAAAGLPLRQRSYLGHVLPESLLYVLVTRGSAAFAAALCGDHGNPELIWTHAMRRSRLLPALSSHLGDLPLRLAQRCGTLWDYSPLPPLSYPELEGELYCHRYYLRHLADTVRFPSWPLVDHVPLLQSLLVEWRAELARQPLSLSEAEACAVLGLRPTYQGDNAVAAISEEELRSAYRALARKYHPDKNPQGRPMFLKIQAAYERLQAGVAGGQGPQPWRIVLLLRAQCVLYSRCGKDLAPYKYAGYGLLLDTIRGGTARGSTTGEKPAAGRAATASASSAAGKANEESPESVAPGSFFAGEVLDQVTSAAELCWLTVLSCRRNAEELSRCGGVGVLAELLSRAVGVLPLDAAPTDPTAVIAIAALRSLAGLAVVPEARAAMATMLAAAGPSAPAAAGLCRDLVRCCRLTRCHAAVDAALVAISYMAAAPELQAALLRRGALQALVPLVLQYDSTLPESVRVTLAPPFAGPDDSATLPLLALPENAPARSSTPAARSLHAVLAAQALSRLSGLLPAPHSSPPCAPARAALAALLTEPLSGRLSEPDPRPLLGVLSGTHETCRVIWNPAMREELLRFLDPSAHTATDQDHELETPGQSAETRAAEAEGAGTATAMAALGAHAAGVSSGDDLLSGLCSFSHAALAGELVVGGVFVRVFNDRPAELPPDPSGFCKDLVRYLFDALLPLPPGSLPSAASLPPLVAVLAATGHLLDAEPRLLGVLASRSALSPFVSCLQPAAYQALTNPHLHTEPQPPESSEQLQSKQLEQPTEEGQAANTGPAGGPSRASWDGSADGPVGHWRPSASGGQPAAWYWANRLAVAGMALLSRAAQHSGCLEAFADEHCARLLFWLLHRPPSLEALAAALRLLRSVSGSAPCAVVAALQGGWLYLLEVLLHRGPWPWQQQQQQQQQQQGPTASPETAIAAGPTAPPTGPAAGGKDRGDGGRGAAEAAEAAAADDARGEAAALLGRLMAHATHGSLIRLSLQRLLPPGLVASIAEGPPTVVLQALTQRVETPECIWDNEMACNAATQVAVLASQLRGCQAEGQYDWALPPGAAVQYDKLRGELFVGGAYVRLFLKNPKHPLRNPSKFAEGLLERYLSELASATRDPDMLVLLAAALVALLRSHSLLAEQLCRGGYVSKLLAQLGTLTRNLQPSQPPILSSAVGATSSAADGTPPAAAGTGAGALSSPPLPRAAAAGLAEAYGSALRILHQLCDSPSVAEAFATASPPVVQVLCDTMRLGAAARVLALEALKRALAPVNRQRDALVLQALQYGLIPELLAYLDWQSSRGGPTVGPGPAANSSSAPGGDGGGGGGGDDDVAVLRVLAVDVLKALQLDGLHSQQVNNLLDGSAVWQAYCHQRHDLYLPSGATLQGSVVGLLTAPETARFALPPPEALGQE</sequence>
<dbReference type="InterPro" id="IPR001623">
    <property type="entry name" value="DnaJ_domain"/>
</dbReference>
<feature type="region of interest" description="Disordered" evidence="1">
    <location>
        <begin position="1929"/>
        <end position="1959"/>
    </location>
</feature>
<dbReference type="InterPro" id="IPR044978">
    <property type="entry name" value="GRV2/DNAJC13"/>
</dbReference>
<gene>
    <name evidence="3" type="ORF">VaNZ11_000796</name>
</gene>
<dbReference type="EMBL" id="BSDZ01000003">
    <property type="protein sequence ID" value="GLI58976.1"/>
    <property type="molecule type" value="Genomic_DNA"/>
</dbReference>
<dbReference type="Pfam" id="PF19432">
    <property type="entry name" value="RME-8_N"/>
    <property type="match status" value="4"/>
</dbReference>
<evidence type="ECO:0000313" key="4">
    <source>
        <dbReference type="Proteomes" id="UP001165090"/>
    </source>
</evidence>
<dbReference type="Gene3D" id="1.10.287.110">
    <property type="entry name" value="DnaJ domain"/>
    <property type="match status" value="1"/>
</dbReference>
<dbReference type="PANTHER" id="PTHR36983">
    <property type="entry name" value="DNAJ HOMOLOG SUBFAMILY C MEMBER 13"/>
    <property type="match status" value="1"/>
</dbReference>
<reference evidence="3 4" key="1">
    <citation type="journal article" date="2023" name="IScience">
        <title>Expanded male sex-determining region conserved during the evolution of homothallism in the green alga Volvox.</title>
        <authorList>
            <person name="Yamamoto K."/>
            <person name="Matsuzaki R."/>
            <person name="Mahakham W."/>
            <person name="Heman W."/>
            <person name="Sekimoto H."/>
            <person name="Kawachi M."/>
            <person name="Minakuchi Y."/>
            <person name="Toyoda A."/>
            <person name="Nozaki H."/>
        </authorList>
    </citation>
    <scope>NUCLEOTIDE SEQUENCE [LARGE SCALE GENOMIC DNA]</scope>
    <source>
        <strain evidence="3 4">NIES-4468</strain>
    </source>
</reference>
<organism evidence="3 4">
    <name type="scientific">Volvox africanus</name>
    <dbReference type="NCBI Taxonomy" id="51714"/>
    <lineage>
        <taxon>Eukaryota</taxon>
        <taxon>Viridiplantae</taxon>
        <taxon>Chlorophyta</taxon>
        <taxon>core chlorophytes</taxon>
        <taxon>Chlorophyceae</taxon>
        <taxon>CS clade</taxon>
        <taxon>Chlamydomonadales</taxon>
        <taxon>Volvocaceae</taxon>
        <taxon>Volvox</taxon>
    </lineage>
</organism>
<feature type="compositionally biased region" description="Low complexity" evidence="1">
    <location>
        <begin position="1458"/>
        <end position="1470"/>
    </location>
</feature>
<feature type="region of interest" description="Disordered" evidence="1">
    <location>
        <begin position="1458"/>
        <end position="1502"/>
    </location>
</feature>
<dbReference type="Proteomes" id="UP001165090">
    <property type="component" value="Unassembled WGS sequence"/>
</dbReference>
<feature type="region of interest" description="Disordered" evidence="1">
    <location>
        <begin position="2569"/>
        <end position="2622"/>
    </location>
</feature>
<dbReference type="SMART" id="SM00271">
    <property type="entry name" value="DnaJ"/>
    <property type="match status" value="1"/>
</dbReference>
<evidence type="ECO:0000313" key="3">
    <source>
        <dbReference type="EMBL" id="GLI58976.1"/>
    </source>
</evidence>
<protein>
    <recommendedName>
        <fullName evidence="2">J domain-containing protein</fullName>
    </recommendedName>
</protein>
<dbReference type="InterPro" id="IPR036869">
    <property type="entry name" value="J_dom_sf"/>
</dbReference>
<dbReference type="Pfam" id="PF00226">
    <property type="entry name" value="DnaJ"/>
    <property type="match status" value="1"/>
</dbReference>
<feature type="compositionally biased region" description="Low complexity" evidence="1">
    <location>
        <begin position="2423"/>
        <end position="2435"/>
    </location>
</feature>
<dbReference type="Pfam" id="PF14237">
    <property type="entry name" value="GYF_2"/>
    <property type="match status" value="1"/>
</dbReference>
<dbReference type="InterPro" id="IPR016024">
    <property type="entry name" value="ARM-type_fold"/>
</dbReference>
<name>A0ABQ5RNH1_9CHLO</name>
<feature type="compositionally biased region" description="Low complexity" evidence="1">
    <location>
        <begin position="2570"/>
        <end position="2580"/>
    </location>
</feature>
<dbReference type="Gene3D" id="1.25.10.10">
    <property type="entry name" value="Leucine-rich Repeat Variant"/>
    <property type="match status" value="1"/>
</dbReference>
<feature type="region of interest" description="Disordered" evidence="1">
    <location>
        <begin position="2832"/>
        <end position="2854"/>
    </location>
</feature>
<feature type="region of interest" description="Disordered" evidence="1">
    <location>
        <begin position="2413"/>
        <end position="2470"/>
    </location>
</feature>
<dbReference type="SUPFAM" id="SSF48371">
    <property type="entry name" value="ARM repeat"/>
    <property type="match status" value="2"/>
</dbReference>
<feature type="compositionally biased region" description="Low complexity" evidence="1">
    <location>
        <begin position="2835"/>
        <end position="2854"/>
    </location>
</feature>
<feature type="region of interest" description="Disordered" evidence="1">
    <location>
        <begin position="1013"/>
        <end position="1082"/>
    </location>
</feature>
<feature type="region of interest" description="Disordered" evidence="1">
    <location>
        <begin position="2960"/>
        <end position="2983"/>
    </location>
</feature>
<feature type="compositionally biased region" description="Polar residues" evidence="1">
    <location>
        <begin position="1047"/>
        <end position="1082"/>
    </location>
</feature>
<dbReference type="InterPro" id="IPR025640">
    <property type="entry name" value="GYF_2"/>
</dbReference>
<feature type="compositionally biased region" description="Low complexity" evidence="1">
    <location>
        <begin position="1939"/>
        <end position="1953"/>
    </location>
</feature>
<dbReference type="PROSITE" id="PS50076">
    <property type="entry name" value="DNAJ_2"/>
    <property type="match status" value="1"/>
</dbReference>
<feature type="compositionally biased region" description="Low complexity" evidence="1">
    <location>
        <begin position="1024"/>
        <end position="1046"/>
    </location>
</feature>
<feature type="compositionally biased region" description="Low complexity" evidence="1">
    <location>
        <begin position="2965"/>
        <end position="2975"/>
    </location>
</feature>
<evidence type="ECO:0000256" key="1">
    <source>
        <dbReference type="SAM" id="MobiDB-lite"/>
    </source>
</evidence>
<keyword evidence="4" id="KW-1185">Reference proteome</keyword>
<dbReference type="SUPFAM" id="SSF46565">
    <property type="entry name" value="Chaperone J-domain"/>
    <property type="match status" value="1"/>
</dbReference>
<proteinExistence type="predicted"/>
<evidence type="ECO:0000259" key="2">
    <source>
        <dbReference type="PROSITE" id="PS50076"/>
    </source>
</evidence>
<dbReference type="CDD" id="cd06257">
    <property type="entry name" value="DnaJ"/>
    <property type="match status" value="1"/>
</dbReference>
<comment type="caution">
    <text evidence="3">The sequence shown here is derived from an EMBL/GenBank/DDBJ whole genome shotgun (WGS) entry which is preliminary data.</text>
</comment>